<gene>
    <name evidence="2" type="ORF">EVAR_47021_1</name>
</gene>
<dbReference type="AlphaFoldDB" id="A0A4C1XJA5"/>
<protein>
    <submittedName>
        <fullName evidence="2">Uncharacterized protein</fullName>
    </submittedName>
</protein>
<keyword evidence="3" id="KW-1185">Reference proteome</keyword>
<dbReference type="EMBL" id="BGZK01000844">
    <property type="protein sequence ID" value="GBP62584.1"/>
    <property type="molecule type" value="Genomic_DNA"/>
</dbReference>
<evidence type="ECO:0000313" key="3">
    <source>
        <dbReference type="Proteomes" id="UP000299102"/>
    </source>
</evidence>
<organism evidence="2 3">
    <name type="scientific">Eumeta variegata</name>
    <name type="common">Bagworm moth</name>
    <name type="synonym">Eumeta japonica</name>
    <dbReference type="NCBI Taxonomy" id="151549"/>
    <lineage>
        <taxon>Eukaryota</taxon>
        <taxon>Metazoa</taxon>
        <taxon>Ecdysozoa</taxon>
        <taxon>Arthropoda</taxon>
        <taxon>Hexapoda</taxon>
        <taxon>Insecta</taxon>
        <taxon>Pterygota</taxon>
        <taxon>Neoptera</taxon>
        <taxon>Endopterygota</taxon>
        <taxon>Lepidoptera</taxon>
        <taxon>Glossata</taxon>
        <taxon>Ditrysia</taxon>
        <taxon>Tineoidea</taxon>
        <taxon>Psychidae</taxon>
        <taxon>Oiketicinae</taxon>
        <taxon>Eumeta</taxon>
    </lineage>
</organism>
<sequence length="90" mass="10490">MRASERHASLPLGHEEPNFDTDSTSWHETFDRYQGSREICKDRGMWISVYHRAGVDRERFQLETCAGASGWRRARRALELRTYLAPTPAH</sequence>
<feature type="region of interest" description="Disordered" evidence="1">
    <location>
        <begin position="1"/>
        <end position="25"/>
    </location>
</feature>
<accession>A0A4C1XJA5</accession>
<proteinExistence type="predicted"/>
<reference evidence="2 3" key="1">
    <citation type="journal article" date="2019" name="Commun. Biol.">
        <title>The bagworm genome reveals a unique fibroin gene that provides high tensile strength.</title>
        <authorList>
            <person name="Kono N."/>
            <person name="Nakamura H."/>
            <person name="Ohtoshi R."/>
            <person name="Tomita M."/>
            <person name="Numata K."/>
            <person name="Arakawa K."/>
        </authorList>
    </citation>
    <scope>NUCLEOTIDE SEQUENCE [LARGE SCALE GENOMIC DNA]</scope>
</reference>
<evidence type="ECO:0000313" key="2">
    <source>
        <dbReference type="EMBL" id="GBP62584.1"/>
    </source>
</evidence>
<dbReference type="Proteomes" id="UP000299102">
    <property type="component" value="Unassembled WGS sequence"/>
</dbReference>
<comment type="caution">
    <text evidence="2">The sequence shown here is derived from an EMBL/GenBank/DDBJ whole genome shotgun (WGS) entry which is preliminary data.</text>
</comment>
<evidence type="ECO:0000256" key="1">
    <source>
        <dbReference type="SAM" id="MobiDB-lite"/>
    </source>
</evidence>
<feature type="compositionally biased region" description="Basic and acidic residues" evidence="1">
    <location>
        <begin position="1"/>
        <end position="17"/>
    </location>
</feature>
<name>A0A4C1XJA5_EUMVA</name>